<dbReference type="InterPro" id="IPR020449">
    <property type="entry name" value="Tscrpt_reg_AraC-type_HTH"/>
</dbReference>
<evidence type="ECO:0000256" key="1">
    <source>
        <dbReference type="ARBA" id="ARBA00023015"/>
    </source>
</evidence>
<dbReference type="GO" id="GO:0003700">
    <property type="term" value="F:DNA-binding transcription factor activity"/>
    <property type="evidence" value="ECO:0007669"/>
    <property type="project" value="InterPro"/>
</dbReference>
<dbReference type="EMBL" id="AEEG01000007">
    <property type="protein sequence ID" value="EFL95165.1"/>
    <property type="molecule type" value="Genomic_DNA"/>
</dbReference>
<sequence length="296" mass="34533">MAVENKGGAPMKQYISISCLPLPTFIEGNEATFYPGDRHPNRTDLQYFVLIFMTKGALYIAENGKDYTVSAGEMMILLPKHHHYSWKAIDEETHYYWVHFYVSGHWTQANSPTSMRPTIEVPTLHYNTPILTLHLVKHTRIPEFDKVLDTVKKLFDESTKSQSFGFWRAQQLFIDVLQFIQVHSKEESKLNELADQVQRYLRDNYAQKITNESLSAQFHFHPNYISRALKQTVGLTPAEFLVQYRMEEAEKRLLNTEMTISEIAESLGFQNVYYFSTSFKKYTGMAPQKYRSEKQV</sequence>
<keyword evidence="2" id="KW-0238">DNA-binding</keyword>
<dbReference type="Proteomes" id="UP000004470">
    <property type="component" value="Unassembled WGS sequence"/>
</dbReference>
<keyword evidence="1" id="KW-0805">Transcription regulation</keyword>
<dbReference type="GO" id="GO:0043565">
    <property type="term" value="F:sequence-specific DNA binding"/>
    <property type="evidence" value="ECO:0007669"/>
    <property type="project" value="InterPro"/>
</dbReference>
<dbReference type="PANTHER" id="PTHR43280:SF30">
    <property type="entry name" value="MMSAB OPERON REGULATORY PROTEIN"/>
    <property type="match status" value="1"/>
</dbReference>
<dbReference type="PROSITE" id="PS01124">
    <property type="entry name" value="HTH_ARAC_FAMILY_2"/>
    <property type="match status" value="1"/>
</dbReference>
<dbReference type="PRINTS" id="PR00032">
    <property type="entry name" value="HTHARAC"/>
</dbReference>
<evidence type="ECO:0000256" key="3">
    <source>
        <dbReference type="ARBA" id="ARBA00023163"/>
    </source>
</evidence>
<accession>E0NHF4</accession>
<dbReference type="PANTHER" id="PTHR43280">
    <property type="entry name" value="ARAC-FAMILY TRANSCRIPTIONAL REGULATOR"/>
    <property type="match status" value="1"/>
</dbReference>
<dbReference type="InterPro" id="IPR018060">
    <property type="entry name" value="HTH_AraC"/>
</dbReference>
<dbReference type="Gene3D" id="2.60.120.280">
    <property type="entry name" value="Regulatory protein AraC"/>
    <property type="match status" value="1"/>
</dbReference>
<dbReference type="HOGENOM" id="CLU_000445_88_6_9"/>
<dbReference type="PROSITE" id="PS00041">
    <property type="entry name" value="HTH_ARAC_FAMILY_1"/>
    <property type="match status" value="1"/>
</dbReference>
<dbReference type="InterPro" id="IPR037923">
    <property type="entry name" value="HTH-like"/>
</dbReference>
<keyword evidence="6" id="KW-1185">Reference proteome</keyword>
<dbReference type="Gene3D" id="1.10.10.60">
    <property type="entry name" value="Homeodomain-like"/>
    <property type="match status" value="2"/>
</dbReference>
<evidence type="ECO:0000313" key="6">
    <source>
        <dbReference type="Proteomes" id="UP000004470"/>
    </source>
</evidence>
<evidence type="ECO:0000313" key="5">
    <source>
        <dbReference type="EMBL" id="EFL95165.1"/>
    </source>
</evidence>
<dbReference type="eggNOG" id="COG2207">
    <property type="taxonomic scope" value="Bacteria"/>
</dbReference>
<gene>
    <name evidence="5" type="ORF">HMPREF0623_1477</name>
</gene>
<keyword evidence="3" id="KW-0804">Transcription</keyword>
<dbReference type="SMART" id="SM00342">
    <property type="entry name" value="HTH_ARAC"/>
    <property type="match status" value="1"/>
</dbReference>
<comment type="caution">
    <text evidence="5">The sequence shown here is derived from an EMBL/GenBank/DDBJ whole genome shotgun (WGS) entry which is preliminary data.</text>
</comment>
<dbReference type="InterPro" id="IPR009057">
    <property type="entry name" value="Homeodomain-like_sf"/>
</dbReference>
<dbReference type="SUPFAM" id="SSF46689">
    <property type="entry name" value="Homeodomain-like"/>
    <property type="match status" value="2"/>
</dbReference>
<name>E0NHF4_PEDAC</name>
<dbReference type="InterPro" id="IPR003313">
    <property type="entry name" value="AraC-bd"/>
</dbReference>
<organism evidence="5 6">
    <name type="scientific">Pediococcus acidilactici DSM 20284</name>
    <dbReference type="NCBI Taxonomy" id="862514"/>
    <lineage>
        <taxon>Bacteria</taxon>
        <taxon>Bacillati</taxon>
        <taxon>Bacillota</taxon>
        <taxon>Bacilli</taxon>
        <taxon>Lactobacillales</taxon>
        <taxon>Lactobacillaceae</taxon>
        <taxon>Pediococcus</taxon>
        <taxon>Pediococcus acidilactici group</taxon>
    </lineage>
</organism>
<protein>
    <submittedName>
        <fullName evidence="5">Transcriptional regulator, AraC family</fullName>
    </submittedName>
</protein>
<dbReference type="AlphaFoldDB" id="E0NHF4"/>
<proteinExistence type="predicted"/>
<evidence type="ECO:0000256" key="2">
    <source>
        <dbReference type="ARBA" id="ARBA00023125"/>
    </source>
</evidence>
<dbReference type="InterPro" id="IPR018062">
    <property type="entry name" value="HTH_AraC-typ_CS"/>
</dbReference>
<reference evidence="5" key="1">
    <citation type="submission" date="2010-07" db="EMBL/GenBank/DDBJ databases">
        <authorList>
            <person name="Muzny D."/>
            <person name="Qin X."/>
            <person name="Deng J."/>
            <person name="Jiang H."/>
            <person name="Liu Y."/>
            <person name="Qu J."/>
            <person name="Song X.-Z."/>
            <person name="Zhang L."/>
            <person name="Thornton R."/>
            <person name="Coyle M."/>
            <person name="Francisco L."/>
            <person name="Jackson L."/>
            <person name="Javaid M."/>
            <person name="Korchina V."/>
            <person name="Kovar C."/>
            <person name="Mata R."/>
            <person name="Mathew T."/>
            <person name="Ngo R."/>
            <person name="Nguyen L."/>
            <person name="Nguyen N."/>
            <person name="Okwuonu G."/>
            <person name="Ongeri F."/>
            <person name="Pham C."/>
            <person name="Simmons D."/>
            <person name="Wilczek-Boney K."/>
            <person name="Hale W."/>
            <person name="Jakkamsetti A."/>
            <person name="Pham P."/>
            <person name="Ruth R."/>
            <person name="San Lucas F."/>
            <person name="Warren J."/>
            <person name="Zhang J."/>
            <person name="Zhao Z."/>
            <person name="Zhou C."/>
            <person name="Zhu D."/>
            <person name="Lee S."/>
            <person name="Bess C."/>
            <person name="Blankenburg K."/>
            <person name="Forbes L."/>
            <person name="Fu Q."/>
            <person name="Gubbala S."/>
            <person name="Hirani K."/>
            <person name="Jayaseelan J.C."/>
            <person name="Lara F."/>
            <person name="Munidasa M."/>
            <person name="Palculict T."/>
            <person name="Patil S."/>
            <person name="Pu L.-L."/>
            <person name="Saada N."/>
            <person name="Tang L."/>
            <person name="Weissenberger G."/>
            <person name="Zhu Y."/>
            <person name="Hemphill L."/>
            <person name="Shang Y."/>
            <person name="Youmans B."/>
            <person name="Ayvaz T."/>
            <person name="Ross M."/>
            <person name="Santibanez J."/>
            <person name="Aqrawi P."/>
            <person name="Gross S."/>
            <person name="Joshi V."/>
            <person name="Fowler G."/>
            <person name="Nazareth L."/>
            <person name="Reid J."/>
            <person name="Worley K."/>
            <person name="Petrosino J."/>
            <person name="Highlander S."/>
            <person name="Gibbs R."/>
        </authorList>
    </citation>
    <scope>NUCLEOTIDE SEQUENCE [LARGE SCALE GENOMIC DNA]</scope>
    <source>
        <strain evidence="5">DSM 20284</strain>
    </source>
</reference>
<dbReference type="Pfam" id="PF02311">
    <property type="entry name" value="AraC_binding"/>
    <property type="match status" value="1"/>
</dbReference>
<dbReference type="SUPFAM" id="SSF51215">
    <property type="entry name" value="Regulatory protein AraC"/>
    <property type="match status" value="1"/>
</dbReference>
<evidence type="ECO:0000259" key="4">
    <source>
        <dbReference type="PROSITE" id="PS01124"/>
    </source>
</evidence>
<dbReference type="Pfam" id="PF12833">
    <property type="entry name" value="HTH_18"/>
    <property type="match status" value="1"/>
</dbReference>
<feature type="domain" description="HTH araC/xylS-type" evidence="4">
    <location>
        <begin position="195"/>
        <end position="293"/>
    </location>
</feature>